<dbReference type="CTD" id="20239159"/>
<organism evidence="2 3">
    <name type="scientific">Lottia gigantea</name>
    <name type="common">Giant owl limpet</name>
    <dbReference type="NCBI Taxonomy" id="225164"/>
    <lineage>
        <taxon>Eukaryota</taxon>
        <taxon>Metazoa</taxon>
        <taxon>Spiralia</taxon>
        <taxon>Lophotrochozoa</taxon>
        <taxon>Mollusca</taxon>
        <taxon>Gastropoda</taxon>
        <taxon>Patellogastropoda</taxon>
        <taxon>Lottioidea</taxon>
        <taxon>Lottiidae</taxon>
        <taxon>Lottia</taxon>
    </lineage>
</organism>
<feature type="region of interest" description="Disordered" evidence="1">
    <location>
        <begin position="54"/>
        <end position="104"/>
    </location>
</feature>
<dbReference type="EMBL" id="KB202124">
    <property type="protein sequence ID" value="ESO92211.1"/>
    <property type="molecule type" value="Genomic_DNA"/>
</dbReference>
<sequence length="145" mass="16388">MKLSLSESRDSGMENLSLNIVRKNTVSHPVQYDDKHKGPISVGVTREDWIAHMKTNVNNKTDDTTFPPKLHSPPPLNNNSLEENDKESENLKTEKERDGHLVTQEEDTDHISTTPHIVTSRLSQIRQVFLVHNLNLGVATGFPEK</sequence>
<dbReference type="GeneID" id="20239159"/>
<accession>V4AFQ0</accession>
<dbReference type="RefSeq" id="XP_009057132.1">
    <property type="nucleotide sequence ID" value="XM_009058884.1"/>
</dbReference>
<dbReference type="KEGG" id="lgi:LOTGIDRAFT_162866"/>
<proteinExistence type="predicted"/>
<dbReference type="HOGENOM" id="CLU_1789048_0_0_1"/>
<dbReference type="AlphaFoldDB" id="V4AFQ0"/>
<evidence type="ECO:0000256" key="1">
    <source>
        <dbReference type="SAM" id="MobiDB-lite"/>
    </source>
</evidence>
<feature type="compositionally biased region" description="Basic and acidic residues" evidence="1">
    <location>
        <begin position="87"/>
        <end position="100"/>
    </location>
</feature>
<keyword evidence="3" id="KW-1185">Reference proteome</keyword>
<reference evidence="2 3" key="1">
    <citation type="journal article" date="2013" name="Nature">
        <title>Insights into bilaterian evolution from three spiralian genomes.</title>
        <authorList>
            <person name="Simakov O."/>
            <person name="Marletaz F."/>
            <person name="Cho S.J."/>
            <person name="Edsinger-Gonzales E."/>
            <person name="Havlak P."/>
            <person name="Hellsten U."/>
            <person name="Kuo D.H."/>
            <person name="Larsson T."/>
            <person name="Lv J."/>
            <person name="Arendt D."/>
            <person name="Savage R."/>
            <person name="Osoegawa K."/>
            <person name="de Jong P."/>
            <person name="Grimwood J."/>
            <person name="Chapman J.A."/>
            <person name="Shapiro H."/>
            <person name="Aerts A."/>
            <person name="Otillar R.P."/>
            <person name="Terry A.Y."/>
            <person name="Boore J.L."/>
            <person name="Grigoriev I.V."/>
            <person name="Lindberg D.R."/>
            <person name="Seaver E.C."/>
            <person name="Weisblat D.A."/>
            <person name="Putnam N.H."/>
            <person name="Rokhsar D.S."/>
        </authorList>
    </citation>
    <scope>NUCLEOTIDE SEQUENCE [LARGE SCALE GENOMIC DNA]</scope>
</reference>
<dbReference type="Proteomes" id="UP000030746">
    <property type="component" value="Unassembled WGS sequence"/>
</dbReference>
<evidence type="ECO:0000313" key="2">
    <source>
        <dbReference type="EMBL" id="ESO92211.1"/>
    </source>
</evidence>
<protein>
    <submittedName>
        <fullName evidence="2">Uncharacterized protein</fullName>
    </submittedName>
</protein>
<gene>
    <name evidence="2" type="ORF">LOTGIDRAFT_162866</name>
</gene>
<name>V4AFQ0_LOTGI</name>
<evidence type="ECO:0000313" key="3">
    <source>
        <dbReference type="Proteomes" id="UP000030746"/>
    </source>
</evidence>